<sequence>MSYKLTCFPIRGLPEPIRLVLFVDQGIKFADDRINTNDWPSMKSHFSGAILRHLARKHSNCFVRNLHTKYAKMIYQAYYTEKDSYIKDILSVELAKFEKLLVTRDDEKNFILGDKISYVDFVLFEELDIHQILDPHCLDRFPLLKAYHQRMEDRPGLKEYCEQRNAAKILVNGNGKR</sequence>
<reference evidence="8" key="3">
    <citation type="submission" date="2024-02" db="UniProtKB">
        <authorList>
            <consortium name="WormBaseParasite"/>
        </authorList>
    </citation>
    <scope>IDENTIFICATION</scope>
    <source>
        <strain evidence="8">pt0022</strain>
    </source>
</reference>
<dbReference type="PANTHER" id="PTHR11571:SF141">
    <property type="entry name" value="GLUTATHIONE S-TRANSFERASE"/>
    <property type="match status" value="1"/>
</dbReference>
<dbReference type="GO" id="GO:0006749">
    <property type="term" value="P:glutathione metabolic process"/>
    <property type="evidence" value="ECO:0007669"/>
    <property type="project" value="UniProtKB-UniRule"/>
</dbReference>
<dbReference type="GO" id="GO:0004364">
    <property type="term" value="F:glutathione transferase activity"/>
    <property type="evidence" value="ECO:0007669"/>
    <property type="project" value="UniProtKB-UniRule"/>
</dbReference>
<evidence type="ECO:0000256" key="1">
    <source>
        <dbReference type="ARBA" id="ARBA00007297"/>
    </source>
</evidence>
<dbReference type="PROSITE" id="PS50404">
    <property type="entry name" value="GST_NTER"/>
    <property type="match status" value="1"/>
</dbReference>
<dbReference type="InterPro" id="IPR036249">
    <property type="entry name" value="Thioredoxin-like_sf"/>
</dbReference>
<dbReference type="InterPro" id="IPR003082">
    <property type="entry name" value="GST_pi"/>
</dbReference>
<reference evidence="7" key="2">
    <citation type="journal article" date="2016" name="Mol. Ecol.">
        <title>Population genomics of the filarial nematode parasite Wuchereria bancrofti from mosquitoes.</title>
        <authorList>
            <person name="Small S.T."/>
            <person name="Reimer L.J."/>
            <person name="Tisch D.J."/>
            <person name="King C.L."/>
            <person name="Christensen B.M."/>
            <person name="Siba P.M."/>
            <person name="Kazura J.W."/>
            <person name="Serre D."/>
            <person name="Zimmerman P.A."/>
        </authorList>
    </citation>
    <scope>NUCLEOTIDE SEQUENCE</scope>
    <source>
        <strain evidence="7">pt0022</strain>
    </source>
</reference>
<accession>A0AAF5PL58</accession>
<feature type="domain" description="GST C-terminal" evidence="6">
    <location>
        <begin position="48"/>
        <end position="169"/>
    </location>
</feature>
<dbReference type="SUPFAM" id="SSF47616">
    <property type="entry name" value="GST C-terminal domain-like"/>
    <property type="match status" value="1"/>
</dbReference>
<dbReference type="InterPro" id="IPR010987">
    <property type="entry name" value="Glutathione-S-Trfase_C-like"/>
</dbReference>
<dbReference type="Proteomes" id="UP000093561">
    <property type="component" value="Unassembled WGS sequence"/>
</dbReference>
<evidence type="ECO:0000313" key="8">
    <source>
        <dbReference type="WBParaSite" id="mrna-Wban_02288"/>
    </source>
</evidence>
<dbReference type="InterPro" id="IPR004046">
    <property type="entry name" value="GST_C"/>
</dbReference>
<dbReference type="Pfam" id="PF14497">
    <property type="entry name" value="GST_C_3"/>
    <property type="match status" value="1"/>
</dbReference>
<dbReference type="Gene3D" id="1.20.1050.10">
    <property type="match status" value="1"/>
</dbReference>
<evidence type="ECO:0000256" key="2">
    <source>
        <dbReference type="ARBA" id="ARBA00011738"/>
    </source>
</evidence>
<dbReference type="InterPro" id="IPR004045">
    <property type="entry name" value="Glutathione_S-Trfase_N"/>
</dbReference>
<dbReference type="PANTHER" id="PTHR11571">
    <property type="entry name" value="GLUTATHIONE S-TRANSFERASE"/>
    <property type="match status" value="1"/>
</dbReference>
<dbReference type="PROSITE" id="PS50405">
    <property type="entry name" value="GST_CTER"/>
    <property type="match status" value="1"/>
</dbReference>
<evidence type="ECO:0000256" key="4">
    <source>
        <dbReference type="RuleBase" id="RU368105"/>
    </source>
</evidence>
<dbReference type="InterPro" id="IPR050213">
    <property type="entry name" value="GST_superfamily"/>
</dbReference>
<name>A0AAF5PL58_WUCBA</name>
<dbReference type="PRINTS" id="PR01268">
    <property type="entry name" value="GSTRNSFRASEP"/>
</dbReference>
<organism evidence="7 8">
    <name type="scientific">Wuchereria bancrofti</name>
    <dbReference type="NCBI Taxonomy" id="6293"/>
    <lineage>
        <taxon>Eukaryota</taxon>
        <taxon>Metazoa</taxon>
        <taxon>Ecdysozoa</taxon>
        <taxon>Nematoda</taxon>
        <taxon>Chromadorea</taxon>
        <taxon>Rhabditida</taxon>
        <taxon>Spirurina</taxon>
        <taxon>Spiruromorpha</taxon>
        <taxon>Filarioidea</taxon>
        <taxon>Onchocercidae</taxon>
        <taxon>Wuchereria</taxon>
    </lineage>
</organism>
<feature type="domain" description="GST N-terminal" evidence="5">
    <location>
        <begin position="1"/>
        <end position="62"/>
    </location>
</feature>
<dbReference type="GO" id="GO:0005829">
    <property type="term" value="C:cytosol"/>
    <property type="evidence" value="ECO:0007669"/>
    <property type="project" value="TreeGrafter"/>
</dbReference>
<protein>
    <recommendedName>
        <fullName evidence="4">Glutathione S-transferase</fullName>
        <ecNumber evidence="4">2.5.1.18</ecNumber>
    </recommendedName>
    <alternativeName>
        <fullName evidence="4">GST class-pi</fullName>
    </alternativeName>
</protein>
<evidence type="ECO:0000313" key="7">
    <source>
        <dbReference type="Proteomes" id="UP000093561"/>
    </source>
</evidence>
<keyword evidence="3 4" id="KW-0808">Transferase</keyword>
<dbReference type="AlphaFoldDB" id="A0AAF5PL58"/>
<reference evidence="7" key="1">
    <citation type="submission" date="2015-03" db="EMBL/GenBank/DDBJ databases">
        <title>Wuchereria bancrofti Genome Sequencing Papua New Guinea Strain.</title>
        <authorList>
            <person name="Small S.T."/>
            <person name="Serre D."/>
            <person name="Zimmerman P.A."/>
        </authorList>
    </citation>
    <scope>NUCLEOTIDE SEQUENCE [LARGE SCALE GENOMIC DNA]</scope>
    <source>
        <strain evidence="7">pt0022</strain>
    </source>
</reference>
<dbReference type="FunFam" id="1.20.1050.10:FF:000020">
    <property type="entry name" value="Glutathione S-transferase P 1"/>
    <property type="match status" value="1"/>
</dbReference>
<proteinExistence type="inferred from homology"/>
<comment type="catalytic activity">
    <reaction evidence="4">
        <text>RX + glutathione = an S-substituted glutathione + a halide anion + H(+)</text>
        <dbReference type="Rhea" id="RHEA:16437"/>
        <dbReference type="ChEBI" id="CHEBI:15378"/>
        <dbReference type="ChEBI" id="CHEBI:16042"/>
        <dbReference type="ChEBI" id="CHEBI:17792"/>
        <dbReference type="ChEBI" id="CHEBI:57925"/>
        <dbReference type="ChEBI" id="CHEBI:90779"/>
        <dbReference type="EC" id="2.5.1.18"/>
    </reaction>
</comment>
<dbReference type="WBParaSite" id="mrna-Wban_02288">
    <property type="protein sequence ID" value="mrna-Wban_02288"/>
    <property type="gene ID" value="Wban_02288"/>
</dbReference>
<evidence type="ECO:0000256" key="3">
    <source>
        <dbReference type="ARBA" id="ARBA00022679"/>
    </source>
</evidence>
<dbReference type="EC" id="2.5.1.18" evidence="4"/>
<evidence type="ECO:0000259" key="6">
    <source>
        <dbReference type="PROSITE" id="PS50405"/>
    </source>
</evidence>
<comment type="subunit">
    <text evidence="2 4">Homodimer.</text>
</comment>
<dbReference type="SUPFAM" id="SSF52833">
    <property type="entry name" value="Thioredoxin-like"/>
    <property type="match status" value="1"/>
</dbReference>
<comment type="function">
    <text evidence="4">Conjugation of reduced glutathione to a wide number of exogenous and endogenous hydrophobic electrophiles.</text>
</comment>
<dbReference type="Gene3D" id="3.40.30.10">
    <property type="entry name" value="Glutaredoxin"/>
    <property type="match status" value="2"/>
</dbReference>
<dbReference type="InterPro" id="IPR036282">
    <property type="entry name" value="Glutathione-S-Trfase_C_sf"/>
</dbReference>
<evidence type="ECO:0000259" key="5">
    <source>
        <dbReference type="PROSITE" id="PS50404"/>
    </source>
</evidence>
<comment type="similarity">
    <text evidence="1 4">Belongs to the GST superfamily. Pi family.</text>
</comment>